<feature type="region of interest" description="Disordered" evidence="1">
    <location>
        <begin position="164"/>
        <end position="391"/>
    </location>
</feature>
<evidence type="ECO:0000313" key="2">
    <source>
        <dbReference type="EMBL" id="NNH69490.1"/>
    </source>
</evidence>
<dbReference type="EMBL" id="JABELX010000003">
    <property type="protein sequence ID" value="NNH69490.1"/>
    <property type="molecule type" value="Genomic_DNA"/>
</dbReference>
<feature type="compositionally biased region" description="Polar residues" evidence="1">
    <location>
        <begin position="245"/>
        <end position="256"/>
    </location>
</feature>
<feature type="compositionally biased region" description="Polar residues" evidence="1">
    <location>
        <begin position="317"/>
        <end position="327"/>
    </location>
</feature>
<feature type="compositionally biased region" description="Low complexity" evidence="1">
    <location>
        <begin position="353"/>
        <end position="374"/>
    </location>
</feature>
<dbReference type="RefSeq" id="WP_067526518.1">
    <property type="nucleotide sequence ID" value="NZ_JABELX010000003.1"/>
</dbReference>
<keyword evidence="3" id="KW-1185">Reference proteome</keyword>
<feature type="compositionally biased region" description="Basic and acidic residues" evidence="1">
    <location>
        <begin position="328"/>
        <end position="341"/>
    </location>
</feature>
<feature type="compositionally biased region" description="Polar residues" evidence="1">
    <location>
        <begin position="281"/>
        <end position="301"/>
    </location>
</feature>
<evidence type="ECO:0000313" key="3">
    <source>
        <dbReference type="Proteomes" id="UP000586827"/>
    </source>
</evidence>
<protein>
    <submittedName>
        <fullName evidence="2">Uncharacterized protein</fullName>
    </submittedName>
</protein>
<gene>
    <name evidence="2" type="ORF">HLB23_06340</name>
</gene>
<feature type="compositionally biased region" description="Low complexity" evidence="1">
    <location>
        <begin position="198"/>
        <end position="210"/>
    </location>
</feature>
<feature type="compositionally biased region" description="Low complexity" evidence="1">
    <location>
        <begin position="264"/>
        <end position="277"/>
    </location>
</feature>
<dbReference type="Proteomes" id="UP000586827">
    <property type="component" value="Unassembled WGS sequence"/>
</dbReference>
<feature type="compositionally biased region" description="Acidic residues" evidence="1">
    <location>
        <begin position="184"/>
        <end position="197"/>
    </location>
</feature>
<reference evidence="2 3" key="1">
    <citation type="submission" date="2020-05" db="EMBL/GenBank/DDBJ databases">
        <title>MicrobeNet Type strains.</title>
        <authorList>
            <person name="Nicholson A.C."/>
        </authorList>
    </citation>
    <scope>NUCLEOTIDE SEQUENCE [LARGE SCALE GENOMIC DNA]</scope>
    <source>
        <strain evidence="2 3">JCM 3224</strain>
    </source>
</reference>
<dbReference type="AlphaFoldDB" id="A0A849BZ20"/>
<comment type="caution">
    <text evidence="2">The sequence shown here is derived from an EMBL/GenBank/DDBJ whole genome shotgun (WGS) entry which is preliminary data.</text>
</comment>
<evidence type="ECO:0000256" key="1">
    <source>
        <dbReference type="SAM" id="MobiDB-lite"/>
    </source>
</evidence>
<feature type="compositionally biased region" description="Polar residues" evidence="1">
    <location>
        <begin position="375"/>
        <end position="384"/>
    </location>
</feature>
<organism evidence="2 3">
    <name type="scientific">Nocardia uniformis</name>
    <dbReference type="NCBI Taxonomy" id="53432"/>
    <lineage>
        <taxon>Bacteria</taxon>
        <taxon>Bacillati</taxon>
        <taxon>Actinomycetota</taxon>
        <taxon>Actinomycetes</taxon>
        <taxon>Mycobacteriales</taxon>
        <taxon>Nocardiaceae</taxon>
        <taxon>Nocardia</taxon>
    </lineage>
</organism>
<accession>A0A849BZ20</accession>
<feature type="compositionally biased region" description="Acidic residues" evidence="1">
    <location>
        <begin position="211"/>
        <end position="220"/>
    </location>
</feature>
<proteinExistence type="predicted"/>
<name>A0A849BZ20_9NOCA</name>
<feature type="region of interest" description="Disordered" evidence="1">
    <location>
        <begin position="511"/>
        <end position="535"/>
    </location>
</feature>
<sequence length="535" mass="55790">MSLDPMSEKAESDYFEFALYVYDSWATFGDGVMASVPESAPVPQASSDGLSGIAHYETAVHNLKVAYQELAAADEIVPGIVEAAASISTAGQQDIEANVDAINGFVKVNPSDLNQLAQVGLEGVVGALSADEYLARLSDAYLKIISGTMTTATQELQAIASEVDTLAPENTEGENTEGGNTEGENTEGENTEGENTEGENTGWENTGWENTEWENTEWENTDGTVNPDDGTTRFQPIDFGADNATEGTAENPAATTRETEQRGASETSGESAGTGSAVDATPSSVTPAAPQTQSMPSTSSGAGPGSLAQGLAPLMNARNNPALNRTQQDQRYDRSPRERGGRPVAPTAPPPAQAQNTAQPSTTSTPNSPTTTPARNQVSSSQPLRTPGAEDRMVYTFRDGRTQEVSPVVYAALTAASDNAARTDARAAYSKTTAKIAGRQLGDRVDPNQVVTGDIAEWDQRTALVVAFGTETSGTLEVIVDGQLVPFTAELSDSQGAFGAFSGFFHPRGIDSTGPDHAAAPSDPAEVSVSAAIPA</sequence>